<feature type="region of interest" description="Disordered" evidence="1">
    <location>
        <begin position="330"/>
        <end position="349"/>
    </location>
</feature>
<dbReference type="Proteomes" id="UP001176517">
    <property type="component" value="Unassembled WGS sequence"/>
</dbReference>
<feature type="region of interest" description="Disordered" evidence="1">
    <location>
        <begin position="234"/>
        <end position="320"/>
    </location>
</feature>
<proteinExistence type="predicted"/>
<keyword evidence="4" id="KW-1185">Reference proteome</keyword>
<dbReference type="Pfam" id="PF25534">
    <property type="entry name" value="DUF7918"/>
    <property type="match status" value="1"/>
</dbReference>
<reference evidence="3" key="1">
    <citation type="journal article" date="2023" name="PhytoFront">
        <title>Draft Genome Resources of Seven Strains of Tilletia horrida, Causal Agent of Kernel Smut of Rice.</title>
        <authorList>
            <person name="Khanal S."/>
            <person name="Antony Babu S."/>
            <person name="Zhou X.G."/>
        </authorList>
    </citation>
    <scope>NUCLEOTIDE SEQUENCE</scope>
    <source>
        <strain evidence="3">TX6</strain>
    </source>
</reference>
<evidence type="ECO:0000259" key="2">
    <source>
        <dbReference type="Pfam" id="PF25534"/>
    </source>
</evidence>
<feature type="compositionally biased region" description="Basic and acidic residues" evidence="1">
    <location>
        <begin position="248"/>
        <end position="320"/>
    </location>
</feature>
<dbReference type="EMBL" id="JAPDMZ010000087">
    <property type="protein sequence ID" value="KAK0550781.1"/>
    <property type="molecule type" value="Genomic_DNA"/>
</dbReference>
<feature type="domain" description="DUF7918" evidence="2">
    <location>
        <begin position="34"/>
        <end position="230"/>
    </location>
</feature>
<dbReference type="InterPro" id="IPR057678">
    <property type="entry name" value="DUF7918"/>
</dbReference>
<sequence length="372" mass="42869">MADFEVLSAKILPPAPPIEQLTSHRFICRMLDGNGKALKLYVTKKGDRQVVCFVEATEGDAFAVQMEHSASQKQWYRMTTWAGEHCVGGKILPPLCFRVTHQEHRVDEKHVCPLMFAKLDITDDESNSIRDRDYAARLASVKVTVERLVNVSLESASPWRLEEEIQLGPEQAIHESAKKVGALGFTSGPKQVCQMGRQYYDGVPDPKFSTITFIFHCMTRVGLQVRKLIPLDEREDGSRNRASSSTRGGHDEMQYGEEQIREARERETREREAREREARDRETRECEARDREAREREARDRETRERRAREQEQAVIDEERAELQRKVRELEERSAQLQQQKEGQGSSTRVKVEKLVFDFSTGGRPEQPILID</sequence>
<evidence type="ECO:0000313" key="3">
    <source>
        <dbReference type="EMBL" id="KAK0550781.1"/>
    </source>
</evidence>
<name>A0AAN6JRY7_9BASI</name>
<gene>
    <name evidence="3" type="ORF">OC846_003548</name>
</gene>
<organism evidence="3 4">
    <name type="scientific">Tilletia horrida</name>
    <dbReference type="NCBI Taxonomy" id="155126"/>
    <lineage>
        <taxon>Eukaryota</taxon>
        <taxon>Fungi</taxon>
        <taxon>Dikarya</taxon>
        <taxon>Basidiomycota</taxon>
        <taxon>Ustilaginomycotina</taxon>
        <taxon>Exobasidiomycetes</taxon>
        <taxon>Tilletiales</taxon>
        <taxon>Tilletiaceae</taxon>
        <taxon>Tilletia</taxon>
    </lineage>
</organism>
<comment type="caution">
    <text evidence="3">The sequence shown here is derived from an EMBL/GenBank/DDBJ whole genome shotgun (WGS) entry which is preliminary data.</text>
</comment>
<evidence type="ECO:0000313" key="4">
    <source>
        <dbReference type="Proteomes" id="UP001176517"/>
    </source>
</evidence>
<dbReference type="AlphaFoldDB" id="A0AAN6JRY7"/>
<accession>A0AAN6JRY7</accession>
<protein>
    <recommendedName>
        <fullName evidence="2">DUF7918 domain-containing protein</fullName>
    </recommendedName>
</protein>
<evidence type="ECO:0000256" key="1">
    <source>
        <dbReference type="SAM" id="MobiDB-lite"/>
    </source>
</evidence>
<feature type="compositionally biased region" description="Polar residues" evidence="1">
    <location>
        <begin position="335"/>
        <end position="349"/>
    </location>
</feature>